<gene>
    <name evidence="3" type="ORF">BSP0115_LOCUS10702</name>
    <name evidence="4" type="ORF">BSP0115_LOCUS10703</name>
</gene>
<evidence type="ECO:0000256" key="1">
    <source>
        <dbReference type="SAM" id="MobiDB-lite"/>
    </source>
</evidence>
<proteinExistence type="predicted"/>
<dbReference type="EMBL" id="HBFS01015971">
    <property type="protein sequence ID" value="CAD8917441.1"/>
    <property type="molecule type" value="Transcribed_RNA"/>
</dbReference>
<dbReference type="SUPFAM" id="SSF56219">
    <property type="entry name" value="DNase I-like"/>
    <property type="match status" value="1"/>
</dbReference>
<evidence type="ECO:0000259" key="2">
    <source>
        <dbReference type="Pfam" id="PF03372"/>
    </source>
</evidence>
<dbReference type="AlphaFoldDB" id="A0A6T6X567"/>
<organism evidence="4">
    <name type="scientific">Bicosoecida sp. CB-2014</name>
    <dbReference type="NCBI Taxonomy" id="1486930"/>
    <lineage>
        <taxon>Eukaryota</taxon>
        <taxon>Sar</taxon>
        <taxon>Stramenopiles</taxon>
        <taxon>Bigyra</taxon>
        <taxon>Opalozoa</taxon>
        <taxon>Bicosoecida</taxon>
    </lineage>
</organism>
<evidence type="ECO:0000313" key="3">
    <source>
        <dbReference type="EMBL" id="CAD8917441.1"/>
    </source>
</evidence>
<feature type="compositionally biased region" description="Gly residues" evidence="1">
    <location>
        <begin position="23"/>
        <end position="40"/>
    </location>
</feature>
<dbReference type="GO" id="GO:0003824">
    <property type="term" value="F:catalytic activity"/>
    <property type="evidence" value="ECO:0007669"/>
    <property type="project" value="InterPro"/>
</dbReference>
<protein>
    <recommendedName>
        <fullName evidence="2">Endonuclease/exonuclease/phosphatase domain-containing protein</fullName>
    </recommendedName>
</protein>
<dbReference type="InterPro" id="IPR005135">
    <property type="entry name" value="Endo/exonuclease/phosphatase"/>
</dbReference>
<evidence type="ECO:0000313" key="4">
    <source>
        <dbReference type="EMBL" id="CAD8917442.1"/>
    </source>
</evidence>
<name>A0A6T6X567_9STRA</name>
<dbReference type="InterPro" id="IPR036691">
    <property type="entry name" value="Endo/exonu/phosph_ase_sf"/>
</dbReference>
<reference evidence="4" key="1">
    <citation type="submission" date="2021-01" db="EMBL/GenBank/DDBJ databases">
        <authorList>
            <person name="Corre E."/>
            <person name="Pelletier E."/>
            <person name="Niang G."/>
            <person name="Scheremetjew M."/>
            <person name="Finn R."/>
            <person name="Kale V."/>
            <person name="Holt S."/>
            <person name="Cochrane G."/>
            <person name="Meng A."/>
            <person name="Brown T."/>
            <person name="Cohen L."/>
        </authorList>
    </citation>
    <scope>NUCLEOTIDE SEQUENCE</scope>
    <source>
        <strain evidence="4">Ms1</strain>
    </source>
</reference>
<dbReference type="EMBL" id="HBFS01015972">
    <property type="protein sequence ID" value="CAD8917442.1"/>
    <property type="molecule type" value="Transcribed_RNA"/>
</dbReference>
<sequence>MGGGESKYVVPPAGEVIRRLKPRGGGSGGSGGDGGGGGGAATTLEARTSVLVWNMQKEQNSGWAAAFERLARGRGLLVLQELHLRDEATEAALVGAGGSGGLECVMATQFVYARDGTPTGVAVVAAAAPVACEAQVTPDVEPVVGTPKASLIVEYRLPTGGDGSGAGGGGGGGGDGASGGATVLVVTVHGINRAPVEAFERQIDAIVARLRRHAGAILLAGDFNTQSARKLAYLHDAAAGLGLSAVSFDPDGRTVSKLSRRPLDHAFVRGAVVERAATATAAADVGGSDHVALTFDLVWRIDGSGRGGDGKA</sequence>
<feature type="domain" description="Endonuclease/exonuclease/phosphatase" evidence="2">
    <location>
        <begin position="52"/>
        <end position="290"/>
    </location>
</feature>
<dbReference type="Pfam" id="PF03372">
    <property type="entry name" value="Exo_endo_phos"/>
    <property type="match status" value="1"/>
</dbReference>
<feature type="region of interest" description="Disordered" evidence="1">
    <location>
        <begin position="19"/>
        <end position="41"/>
    </location>
</feature>
<accession>A0A6T6X567</accession>
<dbReference type="Gene3D" id="3.60.10.10">
    <property type="entry name" value="Endonuclease/exonuclease/phosphatase"/>
    <property type="match status" value="1"/>
</dbReference>